<accession>A0AAJ7J5E5</accession>
<dbReference type="RefSeq" id="XP_017885313.1">
    <property type="nucleotide sequence ID" value="XM_018029824.2"/>
</dbReference>
<dbReference type="GO" id="GO:0003677">
    <property type="term" value="F:DNA binding"/>
    <property type="evidence" value="ECO:0007669"/>
    <property type="project" value="UniProtKB-KW"/>
</dbReference>
<dbReference type="PANTHER" id="PTHR19303:SF74">
    <property type="entry name" value="POGO TRANSPOSABLE ELEMENT WITH KRAB DOMAIN"/>
    <property type="match status" value="1"/>
</dbReference>
<sequence length="524" mass="60670">MSKKGRVYKLYQYSDSDLEKAFEKCRNGESFRKVAAELNVPRSTLFAKIKKNIPLRARRGPKTILLKEEENRLKNWILNKARLGFPMHSDEVKIAVKKILDEAGRESMFKDNKPGDKWMQLFLKRHPEIKEKLTELALKSHVCVSEEKLREWFSGVKSYLEETNSISVLERPESIFNGDETSIPLYPKSGRLLGPGKERNFHEISTGKETETVTVLCSFSAAGASLPPMIMFPYKRIPAYLTKSVPADWSIGRSESGWTVSSTFYQYIANVFYPWCVKQNVQFPVIYFLNGHKSHLSLELSDFCTEHNIILVSLFPHATHIIQPCDVAIFRPMKYKWRDVVELYQQETQALLTKATFAPLFKKAFDRLSVDTIKNGFRKCGLYPFNADAIDYDRCISTRRQQMKGNVGIEETRVSLKHSDFISTKKFFDCFLEKRRIQEFTEIRKNNQSCNDETYLLWKTCIEKLELAEAEESQCTKETTAENHCQHNFMEDNVSTSDDGCDGIAIERSEYFEYFVAAQSKCQR</sequence>
<dbReference type="InterPro" id="IPR050863">
    <property type="entry name" value="CenT-Element_Derived"/>
</dbReference>
<dbReference type="InterPro" id="IPR036397">
    <property type="entry name" value="RNaseH_sf"/>
</dbReference>
<dbReference type="PANTHER" id="PTHR19303">
    <property type="entry name" value="TRANSPOSON"/>
    <property type="match status" value="1"/>
</dbReference>
<gene>
    <name evidence="5" type="primary">LOC108628111</name>
</gene>
<dbReference type="SMART" id="SM00674">
    <property type="entry name" value="CENPB"/>
    <property type="match status" value="1"/>
</dbReference>
<keyword evidence="2" id="KW-0238">DNA-binding</keyword>
<organism evidence="4 5">
    <name type="scientific">Ceratina calcarata</name>
    <dbReference type="NCBI Taxonomy" id="156304"/>
    <lineage>
        <taxon>Eukaryota</taxon>
        <taxon>Metazoa</taxon>
        <taxon>Ecdysozoa</taxon>
        <taxon>Arthropoda</taxon>
        <taxon>Hexapoda</taxon>
        <taxon>Insecta</taxon>
        <taxon>Pterygota</taxon>
        <taxon>Neoptera</taxon>
        <taxon>Endopterygota</taxon>
        <taxon>Hymenoptera</taxon>
        <taxon>Apocrita</taxon>
        <taxon>Aculeata</taxon>
        <taxon>Apoidea</taxon>
        <taxon>Anthophila</taxon>
        <taxon>Apidae</taxon>
        <taxon>Ceratina</taxon>
        <taxon>Zadontomerus</taxon>
    </lineage>
</organism>
<feature type="domain" description="HTH CENPB-type" evidence="3">
    <location>
        <begin position="57"/>
        <end position="132"/>
    </location>
</feature>
<dbReference type="Pfam" id="PF03184">
    <property type="entry name" value="DDE_1"/>
    <property type="match status" value="1"/>
</dbReference>
<evidence type="ECO:0000259" key="3">
    <source>
        <dbReference type="PROSITE" id="PS51253"/>
    </source>
</evidence>
<dbReference type="Proteomes" id="UP000694925">
    <property type="component" value="Unplaced"/>
</dbReference>
<dbReference type="SUPFAM" id="SSF46689">
    <property type="entry name" value="Homeodomain-like"/>
    <property type="match status" value="1"/>
</dbReference>
<dbReference type="AlphaFoldDB" id="A0AAJ7J5E5"/>
<dbReference type="Pfam" id="PF03221">
    <property type="entry name" value="HTH_Tnp_Tc5"/>
    <property type="match status" value="1"/>
</dbReference>
<comment type="subcellular location">
    <subcellularLocation>
        <location evidence="1">Nucleus</location>
    </subcellularLocation>
</comment>
<dbReference type="InterPro" id="IPR004875">
    <property type="entry name" value="DDE_SF_endonuclease_dom"/>
</dbReference>
<proteinExistence type="predicted"/>
<reference evidence="5" key="1">
    <citation type="submission" date="2025-08" db="UniProtKB">
        <authorList>
            <consortium name="RefSeq"/>
        </authorList>
    </citation>
    <scope>IDENTIFICATION</scope>
    <source>
        <tissue evidence="5">Whole body</tissue>
    </source>
</reference>
<dbReference type="InterPro" id="IPR009057">
    <property type="entry name" value="Homeodomain-like_sf"/>
</dbReference>
<protein>
    <submittedName>
        <fullName evidence="5">Uncharacterized protein LOC108628111</fullName>
    </submittedName>
</protein>
<name>A0AAJ7J5E5_9HYME</name>
<dbReference type="Gene3D" id="3.30.420.10">
    <property type="entry name" value="Ribonuclease H-like superfamily/Ribonuclease H"/>
    <property type="match status" value="1"/>
</dbReference>
<dbReference type="GO" id="GO:0005634">
    <property type="term" value="C:nucleus"/>
    <property type="evidence" value="ECO:0007669"/>
    <property type="project" value="UniProtKB-SubCell"/>
</dbReference>
<dbReference type="GeneID" id="108628111"/>
<evidence type="ECO:0000313" key="5">
    <source>
        <dbReference type="RefSeq" id="XP_017885313.1"/>
    </source>
</evidence>
<evidence type="ECO:0000256" key="2">
    <source>
        <dbReference type="ARBA" id="ARBA00023125"/>
    </source>
</evidence>
<dbReference type="InterPro" id="IPR006600">
    <property type="entry name" value="HTH_CenpB_DNA-bd_dom"/>
</dbReference>
<evidence type="ECO:0000313" key="4">
    <source>
        <dbReference type="Proteomes" id="UP000694925"/>
    </source>
</evidence>
<dbReference type="KEGG" id="ccal:108628111"/>
<dbReference type="Gene3D" id="1.10.10.60">
    <property type="entry name" value="Homeodomain-like"/>
    <property type="match status" value="1"/>
</dbReference>
<evidence type="ECO:0000256" key="1">
    <source>
        <dbReference type="ARBA" id="ARBA00004123"/>
    </source>
</evidence>
<keyword evidence="4" id="KW-1185">Reference proteome</keyword>
<dbReference type="PROSITE" id="PS51253">
    <property type="entry name" value="HTH_CENPB"/>
    <property type="match status" value="1"/>
</dbReference>